<dbReference type="GO" id="GO:0008654">
    <property type="term" value="P:phospholipid biosynthetic process"/>
    <property type="evidence" value="ECO:0007669"/>
    <property type="project" value="InterPro"/>
</dbReference>
<keyword evidence="3" id="KW-0812">Transmembrane</keyword>
<reference evidence="4 5" key="1">
    <citation type="submission" date="2015-07" db="EMBL/GenBank/DDBJ databases">
        <title>Genome sequence of Leptolinea tardivitalis DSM 16556.</title>
        <authorList>
            <person name="Hemp J."/>
            <person name="Ward L.M."/>
            <person name="Pace L.A."/>
            <person name="Fischer W.W."/>
        </authorList>
    </citation>
    <scope>NUCLEOTIDE SEQUENCE [LARGE SCALE GENOMIC DNA]</scope>
    <source>
        <strain evidence="4 5">YMTK-2</strain>
    </source>
</reference>
<dbReference type="InterPro" id="IPR000462">
    <property type="entry name" value="CDP-OH_P_trans"/>
</dbReference>
<feature type="transmembrane region" description="Helical" evidence="3">
    <location>
        <begin position="140"/>
        <end position="167"/>
    </location>
</feature>
<dbReference type="Proteomes" id="UP000050430">
    <property type="component" value="Unassembled WGS sequence"/>
</dbReference>
<comment type="caution">
    <text evidence="4">The sequence shown here is derived from an EMBL/GenBank/DDBJ whole genome shotgun (WGS) entry which is preliminary data.</text>
</comment>
<dbReference type="PROSITE" id="PS51257">
    <property type="entry name" value="PROKAR_LIPOPROTEIN"/>
    <property type="match status" value="1"/>
</dbReference>
<dbReference type="InterPro" id="IPR043130">
    <property type="entry name" value="CDP-OH_PTrfase_TM_dom"/>
</dbReference>
<dbReference type="GO" id="GO:0016020">
    <property type="term" value="C:membrane"/>
    <property type="evidence" value="ECO:0007669"/>
    <property type="project" value="InterPro"/>
</dbReference>
<organism evidence="4 5">
    <name type="scientific">Leptolinea tardivitalis</name>
    <dbReference type="NCBI Taxonomy" id="229920"/>
    <lineage>
        <taxon>Bacteria</taxon>
        <taxon>Bacillati</taxon>
        <taxon>Chloroflexota</taxon>
        <taxon>Anaerolineae</taxon>
        <taxon>Anaerolineales</taxon>
        <taxon>Anaerolineaceae</taxon>
        <taxon>Leptolinea</taxon>
    </lineage>
</organism>
<dbReference type="PROSITE" id="PS00379">
    <property type="entry name" value="CDP_ALCOHOL_P_TRANSF"/>
    <property type="match status" value="1"/>
</dbReference>
<dbReference type="GO" id="GO:0016780">
    <property type="term" value="F:phosphotransferase activity, for other substituted phosphate groups"/>
    <property type="evidence" value="ECO:0007669"/>
    <property type="project" value="InterPro"/>
</dbReference>
<accession>A0A0P6WZ00</accession>
<name>A0A0P6WZ00_9CHLR</name>
<proteinExistence type="inferred from homology"/>
<dbReference type="InterPro" id="IPR048254">
    <property type="entry name" value="CDP_ALCOHOL_P_TRANSF_CS"/>
</dbReference>
<keyword evidence="3" id="KW-1133">Transmembrane helix</keyword>
<evidence type="ECO:0000256" key="3">
    <source>
        <dbReference type="SAM" id="Phobius"/>
    </source>
</evidence>
<keyword evidence="3" id="KW-0472">Membrane</keyword>
<feature type="transmembrane region" description="Helical" evidence="3">
    <location>
        <begin position="21"/>
        <end position="48"/>
    </location>
</feature>
<evidence type="ECO:0000256" key="2">
    <source>
        <dbReference type="RuleBase" id="RU003750"/>
    </source>
</evidence>
<sequence>MLDKIGGFFLKLGVHPNTVTILGLVGNFIGAGCLAFGHITIGGIVVLLCGPLDALDGAIARLRGDSSTFGAFVDSVTDRYSELIILCGLLVHFLLINDALSCAVVYLAAAGSVLVSYVKARAESLNYTAKVGILTRVERYLVLAPLLVVNQPVIAVWIIAILANFTALQRIWFVRKQAYDQISSQK</sequence>
<dbReference type="STRING" id="229920.ADM99_09620"/>
<keyword evidence="5" id="KW-1185">Reference proteome</keyword>
<dbReference type="Gene3D" id="1.20.120.1760">
    <property type="match status" value="1"/>
</dbReference>
<gene>
    <name evidence="4" type="ORF">ADM99_09620</name>
</gene>
<comment type="similarity">
    <text evidence="2">Belongs to the CDP-alcohol phosphatidyltransferase class-I family.</text>
</comment>
<keyword evidence="1 2" id="KW-0808">Transferase</keyword>
<evidence type="ECO:0000256" key="1">
    <source>
        <dbReference type="ARBA" id="ARBA00022679"/>
    </source>
</evidence>
<protein>
    <recommendedName>
        <fullName evidence="6">CDP-alcohol phosphatidyltransferase</fullName>
    </recommendedName>
</protein>
<evidence type="ECO:0000313" key="4">
    <source>
        <dbReference type="EMBL" id="KPL71952.1"/>
    </source>
</evidence>
<evidence type="ECO:0008006" key="6">
    <source>
        <dbReference type="Google" id="ProtNLM"/>
    </source>
</evidence>
<dbReference type="Pfam" id="PF01066">
    <property type="entry name" value="CDP-OH_P_transf"/>
    <property type="match status" value="1"/>
</dbReference>
<dbReference type="EMBL" id="LGCK01000010">
    <property type="protein sequence ID" value="KPL71952.1"/>
    <property type="molecule type" value="Genomic_DNA"/>
</dbReference>
<evidence type="ECO:0000313" key="5">
    <source>
        <dbReference type="Proteomes" id="UP000050430"/>
    </source>
</evidence>
<dbReference type="AlphaFoldDB" id="A0A0P6WZ00"/>
<dbReference type="PATRIC" id="fig|229920.5.peg.1833"/>